<keyword evidence="2" id="KW-0378">Hydrolase</keyword>
<dbReference type="Proteomes" id="UP001332243">
    <property type="component" value="Unassembled WGS sequence"/>
</dbReference>
<proteinExistence type="predicted"/>
<dbReference type="Gene3D" id="3.40.50.1820">
    <property type="entry name" value="alpha/beta hydrolase"/>
    <property type="match status" value="1"/>
</dbReference>
<name>A0ABU7RNK0_9ACTN</name>
<dbReference type="Pfam" id="PF12697">
    <property type="entry name" value="Abhydrolase_6"/>
    <property type="match status" value="1"/>
</dbReference>
<dbReference type="PANTHER" id="PTHR37017">
    <property type="entry name" value="AB HYDROLASE-1 DOMAIN-CONTAINING PROTEIN-RELATED"/>
    <property type="match status" value="1"/>
</dbReference>
<dbReference type="EMBL" id="JAZGQK010000003">
    <property type="protein sequence ID" value="MEE6257859.1"/>
    <property type="molecule type" value="Genomic_DNA"/>
</dbReference>
<evidence type="ECO:0000313" key="2">
    <source>
        <dbReference type="EMBL" id="MEE6257859.1"/>
    </source>
</evidence>
<protein>
    <submittedName>
        <fullName evidence="2">Alpha/beta hydrolase</fullName>
    </submittedName>
</protein>
<feature type="domain" description="AB hydrolase-1" evidence="1">
    <location>
        <begin position="7"/>
        <end position="225"/>
    </location>
</feature>
<organism evidence="2 3">
    <name type="scientific">Plantactinospora sonchi</name>
    <dbReference type="NCBI Taxonomy" id="1544735"/>
    <lineage>
        <taxon>Bacteria</taxon>
        <taxon>Bacillati</taxon>
        <taxon>Actinomycetota</taxon>
        <taxon>Actinomycetes</taxon>
        <taxon>Micromonosporales</taxon>
        <taxon>Micromonosporaceae</taxon>
        <taxon>Plantactinospora</taxon>
    </lineage>
</organism>
<dbReference type="InterPro" id="IPR052897">
    <property type="entry name" value="Sec-Metab_Biosynth_Hydrolase"/>
</dbReference>
<dbReference type="InterPro" id="IPR000073">
    <property type="entry name" value="AB_hydrolase_1"/>
</dbReference>
<comment type="caution">
    <text evidence="2">The sequence shown here is derived from an EMBL/GenBank/DDBJ whole genome shotgun (WGS) entry which is preliminary data.</text>
</comment>
<dbReference type="GO" id="GO:0016787">
    <property type="term" value="F:hydrolase activity"/>
    <property type="evidence" value="ECO:0007669"/>
    <property type="project" value="UniProtKB-KW"/>
</dbReference>
<sequence length="233" mass="24851">MNSVPSLLLVHGAWHGPWAWQPLIEQLADIDVHTVTLPSSGHDPAALGDLYEDAAVVKAAVAAINGPVTVVAHSYGGAPVTEALDAADNVRRIVYLAAFQLDVGDSLFSSAGGVAPPWWEVHEDATLKAGGYIRALRPLETFYGDVDPETAEEAVSRLGLQSSASTEQPVTRAAWHTIPSTYIVCEADNALPPFAQEIMAKRAERVRRMNSAHSPFLSQPAELAALIRAELSA</sequence>
<dbReference type="SUPFAM" id="SSF53474">
    <property type="entry name" value="alpha/beta-Hydrolases"/>
    <property type="match status" value="1"/>
</dbReference>
<gene>
    <name evidence="2" type="ORF">V1633_05045</name>
</gene>
<accession>A0ABU7RNK0</accession>
<dbReference type="RefSeq" id="WP_331212968.1">
    <property type="nucleotide sequence ID" value="NZ_JAZGQK010000003.1"/>
</dbReference>
<evidence type="ECO:0000313" key="3">
    <source>
        <dbReference type="Proteomes" id="UP001332243"/>
    </source>
</evidence>
<dbReference type="InterPro" id="IPR029058">
    <property type="entry name" value="AB_hydrolase_fold"/>
</dbReference>
<keyword evidence="3" id="KW-1185">Reference proteome</keyword>
<dbReference type="PANTHER" id="PTHR37017:SF11">
    <property type="entry name" value="ESTERASE_LIPASE_THIOESTERASE DOMAIN-CONTAINING PROTEIN"/>
    <property type="match status" value="1"/>
</dbReference>
<evidence type="ECO:0000259" key="1">
    <source>
        <dbReference type="Pfam" id="PF12697"/>
    </source>
</evidence>
<reference evidence="2 3" key="1">
    <citation type="submission" date="2024-01" db="EMBL/GenBank/DDBJ databases">
        <title>Genome insights into Plantactinospora sonchi sp. nov.</title>
        <authorList>
            <person name="Wang L."/>
        </authorList>
    </citation>
    <scope>NUCLEOTIDE SEQUENCE [LARGE SCALE GENOMIC DNA]</scope>
    <source>
        <strain evidence="2 3">NEAU-QY2</strain>
    </source>
</reference>